<dbReference type="STRING" id="2903.R1BTM2"/>
<dbReference type="PANTHER" id="PTHR44051:SF8">
    <property type="entry name" value="GLUTATHIONE S-TRANSFERASE GSTA"/>
    <property type="match status" value="1"/>
</dbReference>
<dbReference type="InterPro" id="IPR010987">
    <property type="entry name" value="Glutathione-S-Trfase_C-like"/>
</dbReference>
<dbReference type="SFLD" id="SFLDS00019">
    <property type="entry name" value="Glutathione_Transferase_(cytos"/>
    <property type="match status" value="1"/>
</dbReference>
<dbReference type="Pfam" id="PF13409">
    <property type="entry name" value="GST_N_2"/>
    <property type="match status" value="1"/>
</dbReference>
<comment type="similarity">
    <text evidence="1">Belongs to the GST superfamily.</text>
</comment>
<dbReference type="KEGG" id="ehx:EMIHUDRAFT_438173"/>
<dbReference type="RefSeq" id="XP_005765486.1">
    <property type="nucleotide sequence ID" value="XM_005765429.1"/>
</dbReference>
<accession>A0A0D3ICR0</accession>
<dbReference type="PROSITE" id="PS50405">
    <property type="entry name" value="GST_CTER"/>
    <property type="match status" value="1"/>
</dbReference>
<protein>
    <recommendedName>
        <fullName evidence="6">Glutathione S-transferase</fullName>
    </recommendedName>
</protein>
<dbReference type="CDD" id="cd03046">
    <property type="entry name" value="GST_N_GTT1_like"/>
    <property type="match status" value="1"/>
</dbReference>
<dbReference type="RefSeq" id="XP_005761474.1">
    <property type="nucleotide sequence ID" value="XM_005761417.1"/>
</dbReference>
<reference evidence="4" key="2">
    <citation type="submission" date="2024-10" db="UniProtKB">
        <authorList>
            <consortium name="EnsemblProtists"/>
        </authorList>
    </citation>
    <scope>IDENTIFICATION</scope>
</reference>
<evidence type="ECO:0008006" key="6">
    <source>
        <dbReference type="Google" id="ProtNLM"/>
    </source>
</evidence>
<evidence type="ECO:0000259" key="2">
    <source>
        <dbReference type="PROSITE" id="PS50404"/>
    </source>
</evidence>
<dbReference type="Gene3D" id="1.20.1050.10">
    <property type="match status" value="1"/>
</dbReference>
<dbReference type="AlphaFoldDB" id="A0A0D3ICR0"/>
<dbReference type="InterPro" id="IPR040079">
    <property type="entry name" value="Glutathione_S-Trfase"/>
</dbReference>
<dbReference type="Gene3D" id="3.40.30.10">
    <property type="entry name" value="Glutaredoxin"/>
    <property type="match status" value="1"/>
</dbReference>
<evidence type="ECO:0000259" key="3">
    <source>
        <dbReference type="PROSITE" id="PS50405"/>
    </source>
</evidence>
<reference evidence="5" key="1">
    <citation type="journal article" date="2013" name="Nature">
        <title>Pan genome of the phytoplankton Emiliania underpins its global distribution.</title>
        <authorList>
            <person name="Read B.A."/>
            <person name="Kegel J."/>
            <person name="Klute M.J."/>
            <person name="Kuo A."/>
            <person name="Lefebvre S.C."/>
            <person name="Maumus F."/>
            <person name="Mayer C."/>
            <person name="Miller J."/>
            <person name="Monier A."/>
            <person name="Salamov A."/>
            <person name="Young J."/>
            <person name="Aguilar M."/>
            <person name="Claverie J.M."/>
            <person name="Frickenhaus S."/>
            <person name="Gonzalez K."/>
            <person name="Herman E.K."/>
            <person name="Lin Y.C."/>
            <person name="Napier J."/>
            <person name="Ogata H."/>
            <person name="Sarno A.F."/>
            <person name="Shmutz J."/>
            <person name="Schroeder D."/>
            <person name="de Vargas C."/>
            <person name="Verret F."/>
            <person name="von Dassow P."/>
            <person name="Valentin K."/>
            <person name="Van de Peer Y."/>
            <person name="Wheeler G."/>
            <person name="Dacks J.B."/>
            <person name="Delwiche C.F."/>
            <person name="Dyhrman S.T."/>
            <person name="Glockner G."/>
            <person name="John U."/>
            <person name="Richards T."/>
            <person name="Worden A.Z."/>
            <person name="Zhang X."/>
            <person name="Grigoriev I.V."/>
            <person name="Allen A.E."/>
            <person name="Bidle K."/>
            <person name="Borodovsky M."/>
            <person name="Bowler C."/>
            <person name="Brownlee C."/>
            <person name="Cock J.M."/>
            <person name="Elias M."/>
            <person name="Gladyshev V.N."/>
            <person name="Groth M."/>
            <person name="Guda C."/>
            <person name="Hadaegh A."/>
            <person name="Iglesias-Rodriguez M.D."/>
            <person name="Jenkins J."/>
            <person name="Jones B.M."/>
            <person name="Lawson T."/>
            <person name="Leese F."/>
            <person name="Lindquist E."/>
            <person name="Lobanov A."/>
            <person name="Lomsadze A."/>
            <person name="Malik S.B."/>
            <person name="Marsh M.E."/>
            <person name="Mackinder L."/>
            <person name="Mock T."/>
            <person name="Mueller-Roeber B."/>
            <person name="Pagarete A."/>
            <person name="Parker M."/>
            <person name="Probert I."/>
            <person name="Quesneville H."/>
            <person name="Raines C."/>
            <person name="Rensing S.A."/>
            <person name="Riano-Pachon D.M."/>
            <person name="Richier S."/>
            <person name="Rokitta S."/>
            <person name="Shiraiwa Y."/>
            <person name="Soanes D.M."/>
            <person name="van der Giezen M."/>
            <person name="Wahlund T.M."/>
            <person name="Williams B."/>
            <person name="Wilson W."/>
            <person name="Wolfe G."/>
            <person name="Wurch L.L."/>
        </authorList>
    </citation>
    <scope>NUCLEOTIDE SEQUENCE</scope>
</reference>
<dbReference type="EnsemblProtists" id="EOD09045">
    <property type="protein sequence ID" value="EOD09045"/>
    <property type="gene ID" value="EMIHUDRAFT_438173"/>
</dbReference>
<evidence type="ECO:0000313" key="5">
    <source>
        <dbReference type="Proteomes" id="UP000013827"/>
    </source>
</evidence>
<dbReference type="PaxDb" id="2903-EOD09045"/>
<name>A0A0D3ICR0_EMIH1</name>
<sequence length="222" mass="25170">MSRLRLWGHARFRAGRVLWMLEELGIDYEHRPLWSRTADMEAPDFLAASPRRKIPVIQDGDFTLTESAAINTYLCDTYAPDSGWVPPPCTRDRAIYDAWLMTIMTELDAQSLYIHRKHQCLSEVYGAAPVVVDAARDYFLRQLESVTAVLQASPSLLAGAHTFTAADLLLTHCLCWAREIDWLPDDPVLRAYLDRNTARPAFQRYIAKAREDPHASGPRPSA</sequence>
<dbReference type="EnsemblProtists" id="EOD13057">
    <property type="protein sequence ID" value="EOD13057"/>
    <property type="gene ID" value="EMIHUDRAFT_445915"/>
</dbReference>
<dbReference type="PANTHER" id="PTHR44051">
    <property type="entry name" value="GLUTATHIONE S-TRANSFERASE-RELATED"/>
    <property type="match status" value="1"/>
</dbReference>
<dbReference type="InterPro" id="IPR036282">
    <property type="entry name" value="Glutathione-S-Trfase_C_sf"/>
</dbReference>
<dbReference type="GeneID" id="17259210"/>
<dbReference type="OMA" id="CWAREID"/>
<proteinExistence type="inferred from homology"/>
<dbReference type="SUPFAM" id="SSF52833">
    <property type="entry name" value="Thioredoxin-like"/>
    <property type="match status" value="1"/>
</dbReference>
<dbReference type="SFLD" id="SFLDG00358">
    <property type="entry name" value="Main_(cytGST)"/>
    <property type="match status" value="1"/>
</dbReference>
<organism evidence="4 5">
    <name type="scientific">Emiliania huxleyi (strain CCMP1516)</name>
    <dbReference type="NCBI Taxonomy" id="280463"/>
    <lineage>
        <taxon>Eukaryota</taxon>
        <taxon>Haptista</taxon>
        <taxon>Haptophyta</taxon>
        <taxon>Prymnesiophyceae</taxon>
        <taxon>Isochrysidales</taxon>
        <taxon>Noelaerhabdaceae</taxon>
        <taxon>Emiliania</taxon>
    </lineage>
</organism>
<dbReference type="InterPro" id="IPR036249">
    <property type="entry name" value="Thioredoxin-like_sf"/>
</dbReference>
<dbReference type="PROSITE" id="PS50404">
    <property type="entry name" value="GST_NTER"/>
    <property type="match status" value="1"/>
</dbReference>
<dbReference type="InterPro" id="IPR004045">
    <property type="entry name" value="Glutathione_S-Trfase_N"/>
</dbReference>
<feature type="domain" description="GST N-terminal" evidence="2">
    <location>
        <begin position="1"/>
        <end position="82"/>
    </location>
</feature>
<feature type="domain" description="GST C-terminal" evidence="3">
    <location>
        <begin position="89"/>
        <end position="215"/>
    </location>
</feature>
<dbReference type="eggNOG" id="ENOG502S6FJ">
    <property type="taxonomic scope" value="Eukaryota"/>
</dbReference>
<dbReference type="HOGENOM" id="CLU_011226_6_4_1"/>
<dbReference type="GeneID" id="17255188"/>
<evidence type="ECO:0000256" key="1">
    <source>
        <dbReference type="ARBA" id="ARBA00007409"/>
    </source>
</evidence>
<dbReference type="SUPFAM" id="SSF47616">
    <property type="entry name" value="GST C-terminal domain-like"/>
    <property type="match status" value="1"/>
</dbReference>
<dbReference type="Proteomes" id="UP000013827">
    <property type="component" value="Unassembled WGS sequence"/>
</dbReference>
<keyword evidence="5" id="KW-1185">Reference proteome</keyword>
<evidence type="ECO:0000313" key="4">
    <source>
        <dbReference type="EnsemblProtists" id="EOD09045"/>
    </source>
</evidence>
<dbReference type="KEGG" id="ehx:EMIHUDRAFT_445915"/>